<dbReference type="GO" id="GO:0005886">
    <property type="term" value="C:plasma membrane"/>
    <property type="evidence" value="ECO:0007669"/>
    <property type="project" value="TreeGrafter"/>
</dbReference>
<dbReference type="STRING" id="3916.A0A1S3VN56"/>
<dbReference type="PANTHER" id="PTHR21068">
    <property type="entry name" value="SPARTIN"/>
    <property type="match status" value="1"/>
</dbReference>
<evidence type="ECO:0000313" key="2">
    <source>
        <dbReference type="RefSeq" id="XP_014519725.1"/>
    </source>
</evidence>
<name>A0A1S3VN56_VIGRR</name>
<dbReference type="InterPro" id="IPR045036">
    <property type="entry name" value="Spartin-like"/>
</dbReference>
<accession>A0A1S3VN56</accession>
<reference evidence="1" key="1">
    <citation type="journal article" date="2014" name="Nat. Commun.">
        <title>Genome sequence of mungbean and insights into evolution within Vigna species.</title>
        <authorList>
            <person name="Kang Y.J."/>
            <person name="Kim S.K."/>
            <person name="Kim M.Y."/>
            <person name="Lestari P."/>
            <person name="Kim K.H."/>
            <person name="Ha B.K."/>
            <person name="Jun T.H."/>
            <person name="Hwang W.J."/>
            <person name="Lee T."/>
            <person name="Lee J."/>
            <person name="Shim S."/>
            <person name="Yoon M.Y."/>
            <person name="Jang Y.E."/>
            <person name="Han K.S."/>
            <person name="Taeprayoon P."/>
            <person name="Yoon N."/>
            <person name="Somta P."/>
            <person name="Tanya P."/>
            <person name="Kim K.S."/>
            <person name="Gwag J.G."/>
            <person name="Moon J.K."/>
            <person name="Lee Y.H."/>
            <person name="Park B.S."/>
            <person name="Bombarely A."/>
            <person name="Doyle J.J."/>
            <person name="Jackson S.A."/>
            <person name="Schafleitner R."/>
            <person name="Srinives P."/>
            <person name="Varshney R.K."/>
            <person name="Lee S.H."/>
        </authorList>
    </citation>
    <scope>NUCLEOTIDE SEQUENCE [LARGE SCALE GENOMIC DNA]</scope>
    <source>
        <strain evidence="1">cv. VC1973A</strain>
    </source>
</reference>
<gene>
    <name evidence="2" type="primary">LOC106776769</name>
</gene>
<sequence>MFQQNSFYLQVDLTNPKTASPFFPRSSSSSSSIYPTVETENLIAEEPNTTQAMENVLVTIPGAILHLTGKDSSMHLASGDLTITNLGEGNKVVVVLAHVRDEVQWSLAKDVAVVKLDQTHYFFTLQVPHKQAENGFKVLNYGLTMAEKGQEKVLKELDRVMAKYSFLSKEKV</sequence>
<dbReference type="PANTHER" id="PTHR21068:SF50">
    <property type="entry name" value="PROTEIN EARLY-RESPONSIVE TO DEHYDRATION 7, CHLOROPLASTIC-LIKE ISOFORM X1"/>
    <property type="match status" value="1"/>
</dbReference>
<dbReference type="KEGG" id="vra:106776769"/>
<proteinExistence type="predicted"/>
<protein>
    <submittedName>
        <fullName evidence="2">Protein EARLY-RESPONSIVE TO DEHYDRATION 7, chloroplastic-like</fullName>
    </submittedName>
</protein>
<dbReference type="OrthoDB" id="20821at2759"/>
<evidence type="ECO:0000313" key="1">
    <source>
        <dbReference type="Proteomes" id="UP000087766"/>
    </source>
</evidence>
<keyword evidence="1" id="KW-1185">Reference proteome</keyword>
<dbReference type="RefSeq" id="XP_014519725.1">
    <property type="nucleotide sequence ID" value="XM_014664239.1"/>
</dbReference>
<dbReference type="AlphaFoldDB" id="A0A1S3VN56"/>
<dbReference type="GeneID" id="106776769"/>
<dbReference type="Proteomes" id="UP000087766">
    <property type="component" value="Chromosome 11"/>
</dbReference>
<reference evidence="2" key="2">
    <citation type="submission" date="2025-08" db="UniProtKB">
        <authorList>
            <consortium name="RefSeq"/>
        </authorList>
    </citation>
    <scope>IDENTIFICATION</scope>
    <source>
        <tissue evidence="2">Leaf</tissue>
    </source>
</reference>
<organism evidence="1 2">
    <name type="scientific">Vigna radiata var. radiata</name>
    <name type="common">Mung bean</name>
    <name type="synonym">Phaseolus aureus</name>
    <dbReference type="NCBI Taxonomy" id="3916"/>
    <lineage>
        <taxon>Eukaryota</taxon>
        <taxon>Viridiplantae</taxon>
        <taxon>Streptophyta</taxon>
        <taxon>Embryophyta</taxon>
        <taxon>Tracheophyta</taxon>
        <taxon>Spermatophyta</taxon>
        <taxon>Magnoliopsida</taxon>
        <taxon>eudicotyledons</taxon>
        <taxon>Gunneridae</taxon>
        <taxon>Pentapetalae</taxon>
        <taxon>rosids</taxon>
        <taxon>fabids</taxon>
        <taxon>Fabales</taxon>
        <taxon>Fabaceae</taxon>
        <taxon>Papilionoideae</taxon>
        <taxon>50 kb inversion clade</taxon>
        <taxon>NPAAA clade</taxon>
        <taxon>indigoferoid/millettioid clade</taxon>
        <taxon>Phaseoleae</taxon>
        <taxon>Vigna</taxon>
    </lineage>
</organism>